<reference evidence="1" key="1">
    <citation type="journal article" date="2013" name="J. Plant Res.">
        <title>Effect of fungi and light on seed germination of three Opuntia species from semiarid lands of central Mexico.</title>
        <authorList>
            <person name="Delgado-Sanchez P."/>
            <person name="Jimenez-Bremont J.F."/>
            <person name="Guerrero-Gonzalez Mde L."/>
            <person name="Flores J."/>
        </authorList>
    </citation>
    <scope>NUCLEOTIDE SEQUENCE</scope>
    <source>
        <tissue evidence="1">Cladode</tissue>
    </source>
</reference>
<accession>A0A7C9DUZ4</accession>
<evidence type="ECO:0000313" key="1">
    <source>
        <dbReference type="EMBL" id="MBA4650106.1"/>
    </source>
</evidence>
<dbReference type="EMBL" id="GISG01163638">
    <property type="protein sequence ID" value="MBA4650106.1"/>
    <property type="molecule type" value="Transcribed_RNA"/>
</dbReference>
<sequence>MTFLFFSLAGACYYPSVSEATFSPASGKPVRTHLVSFFFLILFGESLVEPRFVRIFSSPVCSISTGLKRFDSFNGFALLSDRLSKRVPVGLASPVRFHNTIFSASFRSLNSSSR</sequence>
<organism evidence="1">
    <name type="scientific">Opuntia streptacantha</name>
    <name type="common">Prickly pear cactus</name>
    <name type="synonym">Opuntia cardona</name>
    <dbReference type="NCBI Taxonomy" id="393608"/>
    <lineage>
        <taxon>Eukaryota</taxon>
        <taxon>Viridiplantae</taxon>
        <taxon>Streptophyta</taxon>
        <taxon>Embryophyta</taxon>
        <taxon>Tracheophyta</taxon>
        <taxon>Spermatophyta</taxon>
        <taxon>Magnoliopsida</taxon>
        <taxon>eudicotyledons</taxon>
        <taxon>Gunneridae</taxon>
        <taxon>Pentapetalae</taxon>
        <taxon>Caryophyllales</taxon>
        <taxon>Cactineae</taxon>
        <taxon>Cactaceae</taxon>
        <taxon>Opuntioideae</taxon>
        <taxon>Opuntia</taxon>
    </lineage>
</organism>
<name>A0A7C9DUZ4_OPUST</name>
<dbReference type="AlphaFoldDB" id="A0A7C9DUZ4"/>
<reference evidence="1" key="2">
    <citation type="submission" date="2020-07" db="EMBL/GenBank/DDBJ databases">
        <authorList>
            <person name="Vera ALvarez R."/>
            <person name="Arias-Moreno D.M."/>
            <person name="Jimenez-Jacinto V."/>
            <person name="Jimenez-Bremont J.F."/>
            <person name="Swaminathan K."/>
            <person name="Moose S.P."/>
            <person name="Guerrero-Gonzalez M.L."/>
            <person name="Marino-Ramirez L."/>
            <person name="Landsman D."/>
            <person name="Rodriguez-Kessler M."/>
            <person name="Delgado-Sanchez P."/>
        </authorList>
    </citation>
    <scope>NUCLEOTIDE SEQUENCE</scope>
    <source>
        <tissue evidence="1">Cladode</tissue>
    </source>
</reference>
<protein>
    <submittedName>
        <fullName evidence="1">Uncharacterized protein</fullName>
    </submittedName>
</protein>
<proteinExistence type="predicted"/>